<dbReference type="RefSeq" id="WP_329774262.1">
    <property type="nucleotide sequence ID" value="NZ_JAYDYW010000004.1"/>
</dbReference>
<dbReference type="EMBL" id="JAYDYW010000004">
    <property type="protein sequence ID" value="MEE1672842.1"/>
    <property type="molecule type" value="Genomic_DNA"/>
</dbReference>
<evidence type="ECO:0000313" key="1">
    <source>
        <dbReference type="EMBL" id="MEE1672842.1"/>
    </source>
</evidence>
<dbReference type="SUPFAM" id="SSF52540">
    <property type="entry name" value="P-loop containing nucleoside triphosphate hydrolases"/>
    <property type="match status" value="1"/>
</dbReference>
<accession>A0ABU7G0P1</accession>
<dbReference type="Gene3D" id="3.40.50.300">
    <property type="entry name" value="P-loop containing nucleotide triphosphate hydrolases"/>
    <property type="match status" value="1"/>
</dbReference>
<gene>
    <name evidence="1" type="ORF">SNR37_002252</name>
</gene>
<dbReference type="InterPro" id="IPR027417">
    <property type="entry name" value="P-loop_NTPase"/>
</dbReference>
<evidence type="ECO:0000313" key="2">
    <source>
        <dbReference type="Proteomes" id="UP001310248"/>
    </source>
</evidence>
<sequence length="127" mass="14331">MANKPLKLTLIRGLPGSGKSTLASTIDAVHLEADMYFVDKQGDYHYRADEIANAHRWCQQQTEYHLAKGSNVVVANTFVKQWEMQAYKELADKYQAALAVRVCSAAYPNIHGVSQDIIETMRANWED</sequence>
<dbReference type="Pfam" id="PF13671">
    <property type="entry name" value="AAA_33"/>
    <property type="match status" value="1"/>
</dbReference>
<organism evidence="1 2">
    <name type="scientific">Agarivorans aestuarii</name>
    <dbReference type="NCBI Taxonomy" id="1563703"/>
    <lineage>
        <taxon>Bacteria</taxon>
        <taxon>Pseudomonadati</taxon>
        <taxon>Pseudomonadota</taxon>
        <taxon>Gammaproteobacteria</taxon>
        <taxon>Alteromonadales</taxon>
        <taxon>Alteromonadaceae</taxon>
        <taxon>Agarivorans</taxon>
    </lineage>
</organism>
<reference evidence="2" key="1">
    <citation type="submission" date="2023-07" db="EMBL/GenBank/DDBJ databases">
        <title>Draft genome sequence of Agarivorans aestuarii strain ZMCS4, a CAZymes producing bacteria isolated from the marine brown algae Clodostephus spongiosus.</title>
        <authorList>
            <person name="Lorente B."/>
            <person name="Cabral C."/>
            <person name="Frias J."/>
            <person name="Faria J."/>
            <person name="Toubarro D."/>
        </authorList>
    </citation>
    <scope>NUCLEOTIDE SEQUENCE [LARGE SCALE GENOMIC DNA]</scope>
    <source>
        <strain evidence="2">ZMCS4</strain>
    </source>
</reference>
<proteinExistence type="predicted"/>
<keyword evidence="2" id="KW-1185">Reference proteome</keyword>
<name>A0ABU7G0P1_9ALTE</name>
<dbReference type="PANTHER" id="PTHR13308:SF40">
    <property type="entry name" value="NEDD4-BINDING PROTEIN 2-LIKE 1"/>
    <property type="match status" value="1"/>
</dbReference>
<dbReference type="PANTHER" id="PTHR13308">
    <property type="entry name" value="NEDD4-BINDING PROTEIN 2-LIKE 1"/>
    <property type="match status" value="1"/>
</dbReference>
<protein>
    <submittedName>
        <fullName evidence="1">AAA family ATPase</fullName>
    </submittedName>
</protein>
<comment type="caution">
    <text evidence="1">The sequence shown here is derived from an EMBL/GenBank/DDBJ whole genome shotgun (WGS) entry which is preliminary data.</text>
</comment>
<dbReference type="InterPro" id="IPR026302">
    <property type="entry name" value="NEDD4-bd_p2"/>
</dbReference>
<dbReference type="Proteomes" id="UP001310248">
    <property type="component" value="Unassembled WGS sequence"/>
</dbReference>